<dbReference type="EMBL" id="CAXHTB010000002">
    <property type="protein sequence ID" value="CAL0301327.1"/>
    <property type="molecule type" value="Genomic_DNA"/>
</dbReference>
<organism evidence="2 3">
    <name type="scientific">Lupinus luteus</name>
    <name type="common">European yellow lupine</name>
    <dbReference type="NCBI Taxonomy" id="3873"/>
    <lineage>
        <taxon>Eukaryota</taxon>
        <taxon>Viridiplantae</taxon>
        <taxon>Streptophyta</taxon>
        <taxon>Embryophyta</taxon>
        <taxon>Tracheophyta</taxon>
        <taxon>Spermatophyta</taxon>
        <taxon>Magnoliopsida</taxon>
        <taxon>eudicotyledons</taxon>
        <taxon>Gunneridae</taxon>
        <taxon>Pentapetalae</taxon>
        <taxon>rosids</taxon>
        <taxon>fabids</taxon>
        <taxon>Fabales</taxon>
        <taxon>Fabaceae</taxon>
        <taxon>Papilionoideae</taxon>
        <taxon>50 kb inversion clade</taxon>
        <taxon>genistoids sensu lato</taxon>
        <taxon>core genistoids</taxon>
        <taxon>Genisteae</taxon>
        <taxon>Lupinus</taxon>
    </lineage>
</organism>
<comment type="caution">
    <text evidence="2">The sequence shown here is derived from an EMBL/GenBank/DDBJ whole genome shotgun (WGS) entry which is preliminary data.</text>
</comment>
<keyword evidence="3" id="KW-1185">Reference proteome</keyword>
<accession>A0AAV1VWP0</accession>
<feature type="compositionally biased region" description="Basic and acidic residues" evidence="1">
    <location>
        <begin position="26"/>
        <end position="39"/>
    </location>
</feature>
<proteinExistence type="predicted"/>
<reference evidence="2 3" key="1">
    <citation type="submission" date="2024-03" db="EMBL/GenBank/DDBJ databases">
        <authorList>
            <person name="Martinez-Hernandez J."/>
        </authorList>
    </citation>
    <scope>NUCLEOTIDE SEQUENCE [LARGE SCALE GENOMIC DNA]</scope>
</reference>
<dbReference type="AlphaFoldDB" id="A0AAV1VWP0"/>
<evidence type="ECO:0000256" key="1">
    <source>
        <dbReference type="SAM" id="MobiDB-lite"/>
    </source>
</evidence>
<feature type="region of interest" description="Disordered" evidence="1">
    <location>
        <begin position="17"/>
        <end position="39"/>
    </location>
</feature>
<name>A0AAV1VWP0_LUPLU</name>
<evidence type="ECO:0000313" key="2">
    <source>
        <dbReference type="EMBL" id="CAL0301327.1"/>
    </source>
</evidence>
<protein>
    <submittedName>
        <fullName evidence="2">Uncharacterized protein</fullName>
    </submittedName>
</protein>
<dbReference type="Proteomes" id="UP001497480">
    <property type="component" value="Unassembled WGS sequence"/>
</dbReference>
<evidence type="ECO:0000313" key="3">
    <source>
        <dbReference type="Proteomes" id="UP001497480"/>
    </source>
</evidence>
<gene>
    <name evidence="2" type="ORF">LLUT_LOCUS2387</name>
</gene>
<sequence>MVRVLITPHRYIGLNIEGRSGGSGGRTKEKEVEEEGSKANVEKHDEILQTLGVSVKEPMIILVAVGLLDSTGMDIPLSAFYHDGTLESVSSKDQLVFTIVHRVTKKEEFVFLDKFWSLFPLC</sequence>